<feature type="transmembrane region" description="Helical" evidence="1">
    <location>
        <begin position="140"/>
        <end position="160"/>
    </location>
</feature>
<name>A8SJC3_9FIRM</name>
<keyword evidence="1" id="KW-0812">Transmembrane</keyword>
<reference evidence="2 3" key="1">
    <citation type="submission" date="2007-09" db="EMBL/GenBank/DDBJ databases">
        <title>Draft genome sequence of Peptostreptococcus micros (ATCC 33270).</title>
        <authorList>
            <person name="Sudarsanam P."/>
            <person name="Ley R."/>
            <person name="Guruge J."/>
            <person name="Turnbaugh P.J."/>
            <person name="Mahowald M."/>
            <person name="Liep D."/>
            <person name="Gordon J."/>
        </authorList>
    </citation>
    <scope>NUCLEOTIDE SEQUENCE [LARGE SCALE GENOMIC DNA]</scope>
    <source>
        <strain evidence="2 3">ATCC 33270</strain>
    </source>
</reference>
<keyword evidence="1" id="KW-1133">Transmembrane helix</keyword>
<accession>A8SJC3</accession>
<gene>
    <name evidence="2" type="ORF">PEPMIC_00268</name>
</gene>
<keyword evidence="1" id="KW-0472">Membrane</keyword>
<feature type="transmembrane region" description="Helical" evidence="1">
    <location>
        <begin position="105"/>
        <end position="128"/>
    </location>
</feature>
<evidence type="ECO:0000313" key="2">
    <source>
        <dbReference type="EMBL" id="EDP24419.1"/>
    </source>
</evidence>
<feature type="transmembrane region" description="Helical" evidence="1">
    <location>
        <begin position="73"/>
        <end position="93"/>
    </location>
</feature>
<dbReference type="AlphaFoldDB" id="A8SJC3"/>
<evidence type="ECO:0000313" key="3">
    <source>
        <dbReference type="Proteomes" id="UP000003162"/>
    </source>
</evidence>
<protein>
    <submittedName>
        <fullName evidence="2">Uncharacterized protein</fullName>
    </submittedName>
</protein>
<dbReference type="EMBL" id="ABEE02000015">
    <property type="protein sequence ID" value="EDP24419.1"/>
    <property type="molecule type" value="Genomic_DNA"/>
</dbReference>
<feature type="transmembrane region" description="Helical" evidence="1">
    <location>
        <begin position="287"/>
        <end position="305"/>
    </location>
</feature>
<reference evidence="2 3" key="2">
    <citation type="submission" date="2007-09" db="EMBL/GenBank/DDBJ databases">
        <authorList>
            <person name="Fulton L."/>
            <person name="Clifton S."/>
            <person name="Fulton B."/>
            <person name="Xu J."/>
            <person name="Minx P."/>
            <person name="Pepin K.H."/>
            <person name="Johnson M."/>
            <person name="Thiruvilangam P."/>
            <person name="Bhonagiri V."/>
            <person name="Nash W.E."/>
            <person name="Mardis E.R."/>
            <person name="Wilson R.K."/>
        </authorList>
    </citation>
    <scope>NUCLEOTIDE SEQUENCE [LARGE SCALE GENOMIC DNA]</scope>
    <source>
        <strain evidence="2 3">ATCC 33270</strain>
    </source>
</reference>
<proteinExistence type="predicted"/>
<dbReference type="HOGENOM" id="CLU_563651_0_0_9"/>
<dbReference type="Proteomes" id="UP000003162">
    <property type="component" value="Unassembled WGS sequence"/>
</dbReference>
<evidence type="ECO:0000256" key="1">
    <source>
        <dbReference type="SAM" id="Phobius"/>
    </source>
</evidence>
<organism evidence="2 3">
    <name type="scientific">Parvimonas micra ATCC 33270</name>
    <dbReference type="NCBI Taxonomy" id="411465"/>
    <lineage>
        <taxon>Bacteria</taxon>
        <taxon>Bacillati</taxon>
        <taxon>Bacillota</taxon>
        <taxon>Tissierellia</taxon>
        <taxon>Tissierellales</taxon>
        <taxon>Peptoniphilaceae</taxon>
        <taxon>Parvimonas</taxon>
    </lineage>
</organism>
<feature type="transmembrane region" description="Helical" evidence="1">
    <location>
        <begin position="240"/>
        <end position="267"/>
    </location>
</feature>
<feature type="transmembrane region" description="Helical" evidence="1">
    <location>
        <begin position="42"/>
        <end position="67"/>
    </location>
</feature>
<comment type="caution">
    <text evidence="2">The sequence shown here is derived from an EMBL/GenBank/DDBJ whole genome shotgun (WGS) entry which is preliminary data.</text>
</comment>
<sequence>MEGYVMDKIKIMRKKLNDFAERTNEKFTDWCLRKIYKYKKMINVISISYIIFPTIVSVILFCIYIFFSKYNRYTLICSSIITLIIVMCIPSYLYRSSINDSKFSYPKICLFLCCGQIIEIIAYIVIFIKYSMGCINDNLIYYILGILLFRFIQLYFVFYIKYKESKFSLDKWFKESYVGYGYKVKKDLKCIICKDVIYENHYKLKNVENKILNKFKTKENLLRERFLVEKKIYFFENFKLINIILVIFGLMFTVISPIFNLITATYQVKSLEYFKSKLNVIIENDDILILFVMLLFFIFIGFIDYTSYKDKKMYLNLLDYLINNYENFYIKHNIKQLCLRDEFFNKYYLTTIFIEYSNKLIKQEELKDTIKFLEENGIQIIFCSNEIERKDIEKCLKNYNLFSYDYTILDKKEIGKIKIENNMKDKGDDDEFYQILSEKLGISTNEKFIISESEEKIKLGFVDFEDKYFCNFSEVLKFLQSKME</sequence>